<sequence>MFTKGKGKRRFPAVNLVPAKRPKPMQAAFHLLPKQYEKTPKEQDQIIHLQAGLGRSYVRHSKLSFLNWRL</sequence>
<accession>A0A5J5DBM5</accession>
<gene>
    <name evidence="1" type="ORF">FQN60_014507</name>
</gene>
<comment type="caution">
    <text evidence="1">The sequence shown here is derived from an EMBL/GenBank/DDBJ whole genome shotgun (WGS) entry which is preliminary data.</text>
</comment>
<proteinExistence type="predicted"/>
<name>A0A5J5DBM5_9PERO</name>
<evidence type="ECO:0000313" key="1">
    <source>
        <dbReference type="EMBL" id="KAA8590573.1"/>
    </source>
</evidence>
<dbReference type="AlphaFoldDB" id="A0A5J5DBM5"/>
<keyword evidence="2" id="KW-1185">Reference proteome</keyword>
<organism evidence="1 2">
    <name type="scientific">Etheostoma spectabile</name>
    <name type="common">orangethroat darter</name>
    <dbReference type="NCBI Taxonomy" id="54343"/>
    <lineage>
        <taxon>Eukaryota</taxon>
        <taxon>Metazoa</taxon>
        <taxon>Chordata</taxon>
        <taxon>Craniata</taxon>
        <taxon>Vertebrata</taxon>
        <taxon>Euteleostomi</taxon>
        <taxon>Actinopterygii</taxon>
        <taxon>Neopterygii</taxon>
        <taxon>Teleostei</taxon>
        <taxon>Neoteleostei</taxon>
        <taxon>Acanthomorphata</taxon>
        <taxon>Eupercaria</taxon>
        <taxon>Perciformes</taxon>
        <taxon>Percoidei</taxon>
        <taxon>Percidae</taxon>
        <taxon>Etheostomatinae</taxon>
        <taxon>Etheostoma</taxon>
    </lineage>
</organism>
<dbReference type="Proteomes" id="UP000327493">
    <property type="component" value="Chromosome 8"/>
</dbReference>
<dbReference type="EMBL" id="VOFY01000008">
    <property type="protein sequence ID" value="KAA8590573.1"/>
    <property type="molecule type" value="Genomic_DNA"/>
</dbReference>
<reference evidence="1 2" key="1">
    <citation type="submission" date="2019-08" db="EMBL/GenBank/DDBJ databases">
        <title>A chromosome-level genome assembly, high-density linkage maps, and genome scans reveal the genomic architecture of hybrid incompatibilities underlying speciation via character displacement in darters (Percidae: Etheostominae).</title>
        <authorList>
            <person name="Moran R.L."/>
            <person name="Catchen J.M."/>
            <person name="Fuller R.C."/>
        </authorList>
    </citation>
    <scope>NUCLEOTIDE SEQUENCE [LARGE SCALE GENOMIC DNA]</scope>
    <source>
        <strain evidence="1">EspeVRDwgs_2016</strain>
        <tissue evidence="1">Muscle</tissue>
    </source>
</reference>
<protein>
    <submittedName>
        <fullName evidence="1">Uncharacterized protein</fullName>
    </submittedName>
</protein>
<evidence type="ECO:0000313" key="2">
    <source>
        <dbReference type="Proteomes" id="UP000327493"/>
    </source>
</evidence>